<evidence type="ECO:0000313" key="5">
    <source>
        <dbReference type="EMBL" id="KAK0597748.1"/>
    </source>
</evidence>
<feature type="compositionally biased region" description="Basic and acidic residues" evidence="4">
    <location>
        <begin position="1"/>
        <end position="18"/>
    </location>
</feature>
<name>A0AA39W080_ACESA</name>
<gene>
    <name evidence="5" type="ORF">LWI29_028290</name>
</gene>
<feature type="compositionally biased region" description="Polar residues" evidence="4">
    <location>
        <begin position="20"/>
        <end position="29"/>
    </location>
</feature>
<dbReference type="Proteomes" id="UP001168877">
    <property type="component" value="Unassembled WGS sequence"/>
</dbReference>
<reference evidence="5" key="2">
    <citation type="submission" date="2023-06" db="EMBL/GenBank/DDBJ databases">
        <authorList>
            <person name="Swenson N.G."/>
            <person name="Wegrzyn J.L."/>
            <person name="Mcevoy S.L."/>
        </authorList>
    </citation>
    <scope>NUCLEOTIDE SEQUENCE</scope>
    <source>
        <strain evidence="5">NS2018</strain>
        <tissue evidence="5">Leaf</tissue>
    </source>
</reference>
<dbReference type="InterPro" id="IPR023213">
    <property type="entry name" value="CAT-like_dom_sf"/>
</dbReference>
<evidence type="ECO:0000313" key="6">
    <source>
        <dbReference type="Proteomes" id="UP001168877"/>
    </source>
</evidence>
<dbReference type="GO" id="GO:0016746">
    <property type="term" value="F:acyltransferase activity"/>
    <property type="evidence" value="ECO:0007669"/>
    <property type="project" value="UniProtKB-KW"/>
</dbReference>
<proteinExistence type="inferred from homology"/>
<dbReference type="Gene3D" id="3.30.559.10">
    <property type="entry name" value="Chloramphenicol acetyltransferase-like domain"/>
    <property type="match status" value="2"/>
</dbReference>
<feature type="region of interest" description="Disordered" evidence="4">
    <location>
        <begin position="1"/>
        <end position="35"/>
    </location>
</feature>
<dbReference type="AlphaFoldDB" id="A0AA39W080"/>
<evidence type="ECO:0000256" key="4">
    <source>
        <dbReference type="SAM" id="MobiDB-lite"/>
    </source>
</evidence>
<comment type="caution">
    <text evidence="5">The sequence shown here is derived from an EMBL/GenBank/DDBJ whole genome shotgun (WGS) entry which is preliminary data.</text>
</comment>
<sequence length="392" mass="43639">MEGQEQMREDEAPLREEVTQETTTNQGQRMTMGESSDVFDKRRATLVVPDLVLVVSLDIILLRLIVPAVAVDGDAAAVQNNVPKLYTDGILVVVQVNYFSCGGVAIAVYFNHVVADAAAAANFIQSWAAIASGGNNSMDAIYNATSIFPPQNLQLPVKDLWGRIFEKCNSVVEVISKRFTFHDTNISAIRERIRNGKSLDSPTRFEAISALILGAMTADQSRDREDFKTTNVAFFPVNLQKRMNPPLPKRYIGNICLGTMAKWSTEEVIDYKILAGKLHESIASMDDNYIRKLNEDAGHFLNGLISLDEENNKLNLIFQTSFCRFPLYDADFGWGKPKWVSIVMKYSNTIILSDTCNGDGIEAWVGLPKEDMAKFENNPDILAYASFNQSIL</sequence>
<evidence type="ECO:0000256" key="1">
    <source>
        <dbReference type="ARBA" id="ARBA00009861"/>
    </source>
</evidence>
<keyword evidence="2" id="KW-0808">Transferase</keyword>
<dbReference type="Pfam" id="PF02458">
    <property type="entry name" value="Transferase"/>
    <property type="match status" value="1"/>
</dbReference>
<reference evidence="5" key="1">
    <citation type="journal article" date="2022" name="Plant J.">
        <title>Strategies of tolerance reflected in two North American maple genomes.</title>
        <authorList>
            <person name="McEvoy S.L."/>
            <person name="Sezen U.U."/>
            <person name="Trouern-Trend A."/>
            <person name="McMahon S.M."/>
            <person name="Schaberg P.G."/>
            <person name="Yang J."/>
            <person name="Wegrzyn J.L."/>
            <person name="Swenson N.G."/>
        </authorList>
    </citation>
    <scope>NUCLEOTIDE SEQUENCE</scope>
    <source>
        <strain evidence="5">NS2018</strain>
    </source>
</reference>
<accession>A0AA39W080</accession>
<protein>
    <submittedName>
        <fullName evidence="5">Uncharacterized protein</fullName>
    </submittedName>
</protein>
<keyword evidence="3" id="KW-0012">Acyltransferase</keyword>
<evidence type="ECO:0000256" key="2">
    <source>
        <dbReference type="ARBA" id="ARBA00022679"/>
    </source>
</evidence>
<keyword evidence="6" id="KW-1185">Reference proteome</keyword>
<dbReference type="PANTHER" id="PTHR31623:SF28">
    <property type="entry name" value="BAHD ACYLTRANSFERASE"/>
    <property type="match status" value="1"/>
</dbReference>
<comment type="similarity">
    <text evidence="1">Belongs to the plant acyltransferase family.</text>
</comment>
<dbReference type="PANTHER" id="PTHR31623">
    <property type="entry name" value="F21J9.9"/>
    <property type="match status" value="1"/>
</dbReference>
<organism evidence="5 6">
    <name type="scientific">Acer saccharum</name>
    <name type="common">Sugar maple</name>
    <dbReference type="NCBI Taxonomy" id="4024"/>
    <lineage>
        <taxon>Eukaryota</taxon>
        <taxon>Viridiplantae</taxon>
        <taxon>Streptophyta</taxon>
        <taxon>Embryophyta</taxon>
        <taxon>Tracheophyta</taxon>
        <taxon>Spermatophyta</taxon>
        <taxon>Magnoliopsida</taxon>
        <taxon>eudicotyledons</taxon>
        <taxon>Gunneridae</taxon>
        <taxon>Pentapetalae</taxon>
        <taxon>rosids</taxon>
        <taxon>malvids</taxon>
        <taxon>Sapindales</taxon>
        <taxon>Sapindaceae</taxon>
        <taxon>Hippocastanoideae</taxon>
        <taxon>Acereae</taxon>
        <taxon>Acer</taxon>
    </lineage>
</organism>
<dbReference type="EMBL" id="JAUESC010000004">
    <property type="protein sequence ID" value="KAK0597748.1"/>
    <property type="molecule type" value="Genomic_DNA"/>
</dbReference>
<evidence type="ECO:0000256" key="3">
    <source>
        <dbReference type="ARBA" id="ARBA00023315"/>
    </source>
</evidence>